<name>A0A179F6W0_METCM</name>
<sequence length="459" mass="53184">MGQNTELQPAPVERLSVELVRMILSDLPDVSSLQAAALSCPLFYKAFSGAENTITTQVLLRNIDKSLLPEVLLAFKSSGLHWRRMRDNRRQAVADFITQNLHQRTVLPPSWPLRKAIHFERLNFCVKELTEMFIQATLTRNPINQSKAAATCQETHRIQRAFYRFEIYRNLFSERPKPYYDTPGEESPLFFASFSPWENEQLGCVHDFLVQAVSPAFNDVAEHDVAWGAFNVNYGDLIDSPYIQHVLSLGLEELHRITLASTYEERYRLLNTPSGPPATNGFLQDALETANNANEDLFLDRLTPEQEALHIKKPFFADPDSGPRDVWLWAHKVESWANWVYQENRRQLRQWGYVMWDKSRLETAGVLQEPWYDPTGTPEWLLQEEEAVRQRGYMQNSWEKRERIRMKGGSGWWSWGDESKVKWPKNIFFPGQGRSVPGNIKPASLREARELLSMMKLPK</sequence>
<dbReference type="AlphaFoldDB" id="A0A179F6W0"/>
<dbReference type="GeneID" id="28845839"/>
<keyword evidence="2" id="KW-1185">Reference proteome</keyword>
<accession>A0A179F6W0</accession>
<proteinExistence type="predicted"/>
<dbReference type="OrthoDB" id="5427059at2759"/>
<reference evidence="1 2" key="1">
    <citation type="journal article" date="2016" name="PLoS Pathog.">
        <title>Biosynthesis of antibiotic leucinostatins in bio-control fungus Purpureocillium lilacinum and their inhibition on phytophthora revealed by genome mining.</title>
        <authorList>
            <person name="Wang G."/>
            <person name="Liu Z."/>
            <person name="Lin R."/>
            <person name="Li E."/>
            <person name="Mao Z."/>
            <person name="Ling J."/>
            <person name="Yang Y."/>
            <person name="Yin W.B."/>
            <person name="Xie B."/>
        </authorList>
    </citation>
    <scope>NUCLEOTIDE SEQUENCE [LARGE SCALE GENOMIC DNA]</scope>
    <source>
        <strain evidence="1">170</strain>
    </source>
</reference>
<evidence type="ECO:0000313" key="2">
    <source>
        <dbReference type="Proteomes" id="UP000078397"/>
    </source>
</evidence>
<protein>
    <submittedName>
        <fullName evidence="1">Zinc finger domain-containing protein</fullName>
    </submittedName>
</protein>
<dbReference type="EMBL" id="LSBJ02000001">
    <property type="protein sequence ID" value="OAQ61137.1"/>
    <property type="molecule type" value="Genomic_DNA"/>
</dbReference>
<organism evidence="1 2">
    <name type="scientific">Pochonia chlamydosporia 170</name>
    <dbReference type="NCBI Taxonomy" id="1380566"/>
    <lineage>
        <taxon>Eukaryota</taxon>
        <taxon>Fungi</taxon>
        <taxon>Dikarya</taxon>
        <taxon>Ascomycota</taxon>
        <taxon>Pezizomycotina</taxon>
        <taxon>Sordariomycetes</taxon>
        <taxon>Hypocreomycetidae</taxon>
        <taxon>Hypocreales</taxon>
        <taxon>Clavicipitaceae</taxon>
        <taxon>Pochonia</taxon>
    </lineage>
</organism>
<dbReference type="RefSeq" id="XP_018138946.1">
    <property type="nucleotide sequence ID" value="XM_018281845.1"/>
</dbReference>
<evidence type="ECO:0000313" key="1">
    <source>
        <dbReference type="EMBL" id="OAQ61137.1"/>
    </source>
</evidence>
<dbReference type="Proteomes" id="UP000078397">
    <property type="component" value="Unassembled WGS sequence"/>
</dbReference>
<comment type="caution">
    <text evidence="1">The sequence shown here is derived from an EMBL/GenBank/DDBJ whole genome shotgun (WGS) entry which is preliminary data.</text>
</comment>
<gene>
    <name evidence="1" type="ORF">VFPPC_02147</name>
</gene>
<dbReference type="KEGG" id="pchm:VFPPC_02147"/>